<organism evidence="2 3">
    <name type="scientific">Sphingomonas immobilis</name>
    <dbReference type="NCBI Taxonomy" id="3063997"/>
    <lineage>
        <taxon>Bacteria</taxon>
        <taxon>Pseudomonadati</taxon>
        <taxon>Pseudomonadota</taxon>
        <taxon>Alphaproteobacteria</taxon>
        <taxon>Sphingomonadales</taxon>
        <taxon>Sphingomonadaceae</taxon>
        <taxon>Sphingomonas</taxon>
    </lineage>
</organism>
<keyword evidence="3" id="KW-1185">Reference proteome</keyword>
<accession>A0ABT8ZUU2</accession>
<feature type="signal peptide" evidence="1">
    <location>
        <begin position="1"/>
        <end position="21"/>
    </location>
</feature>
<evidence type="ECO:0008006" key="4">
    <source>
        <dbReference type="Google" id="ProtNLM"/>
    </source>
</evidence>
<comment type="caution">
    <text evidence="2">The sequence shown here is derived from an EMBL/GenBank/DDBJ whole genome shotgun (WGS) entry which is preliminary data.</text>
</comment>
<dbReference type="Proteomes" id="UP001176468">
    <property type="component" value="Unassembled WGS sequence"/>
</dbReference>
<proteinExistence type="predicted"/>
<gene>
    <name evidence="2" type="ORF">Q5H94_01450</name>
</gene>
<reference evidence="2" key="1">
    <citation type="submission" date="2023-07" db="EMBL/GenBank/DDBJ databases">
        <authorList>
            <person name="Kim M.K."/>
        </authorList>
    </citation>
    <scope>NUCLEOTIDE SEQUENCE</scope>
    <source>
        <strain evidence="2">CA1-15</strain>
    </source>
</reference>
<sequence length="150" mass="15801">MKTYLIAAAMGCAVLAAPLAAQEPAAIVTKSGTIGKPEAGKGLIVFWRPGTLVGAALGCTVHEGDKVLARLGSGKYYTVTAEPGKHVYNTEGEVKDVLNMEIEPDETYFVKCKIGMGIMAGRPNVAPSDAAEFGKKAKGMTMWKGPKEEK</sequence>
<dbReference type="EMBL" id="JAUQSZ010000001">
    <property type="protein sequence ID" value="MDO7840977.1"/>
    <property type="molecule type" value="Genomic_DNA"/>
</dbReference>
<protein>
    <recommendedName>
        <fullName evidence="4">DUF2846 domain-containing protein</fullName>
    </recommendedName>
</protein>
<keyword evidence="1" id="KW-0732">Signal</keyword>
<feature type="chain" id="PRO_5045487613" description="DUF2846 domain-containing protein" evidence="1">
    <location>
        <begin position="22"/>
        <end position="150"/>
    </location>
</feature>
<evidence type="ECO:0000313" key="2">
    <source>
        <dbReference type="EMBL" id="MDO7840977.1"/>
    </source>
</evidence>
<evidence type="ECO:0000256" key="1">
    <source>
        <dbReference type="SAM" id="SignalP"/>
    </source>
</evidence>
<name>A0ABT8ZUU2_9SPHN</name>
<evidence type="ECO:0000313" key="3">
    <source>
        <dbReference type="Proteomes" id="UP001176468"/>
    </source>
</evidence>
<dbReference type="RefSeq" id="WP_304559351.1">
    <property type="nucleotide sequence ID" value="NZ_JAUQSZ010000001.1"/>
</dbReference>